<gene>
    <name evidence="1" type="ORF">ACFQNG_10030</name>
</gene>
<dbReference type="RefSeq" id="WP_379864792.1">
    <property type="nucleotide sequence ID" value="NZ_JBHTBW010000024.1"/>
</dbReference>
<dbReference type="PIRSF" id="PIRSF037081">
    <property type="entry name" value="P-loop_All4644_prd"/>
    <property type="match status" value="1"/>
</dbReference>
<proteinExistence type="predicted"/>
<evidence type="ECO:0000313" key="1">
    <source>
        <dbReference type="EMBL" id="MFC7441490.1"/>
    </source>
</evidence>
<dbReference type="Proteomes" id="UP001596500">
    <property type="component" value="Unassembled WGS sequence"/>
</dbReference>
<evidence type="ECO:0000313" key="2">
    <source>
        <dbReference type="Proteomes" id="UP001596500"/>
    </source>
</evidence>
<dbReference type="EMBL" id="JBHTBW010000024">
    <property type="protein sequence ID" value="MFC7441490.1"/>
    <property type="molecule type" value="Genomic_DNA"/>
</dbReference>
<name>A0ABW2RK95_9BACL</name>
<comment type="caution">
    <text evidence="1">The sequence shown here is derived from an EMBL/GenBank/DDBJ whole genome shotgun (WGS) entry which is preliminary data.</text>
</comment>
<dbReference type="InterPro" id="IPR027417">
    <property type="entry name" value="P-loop_NTPase"/>
</dbReference>
<dbReference type="Gene3D" id="3.40.50.300">
    <property type="entry name" value="P-loop containing nucleotide triphosphate hydrolases"/>
    <property type="match status" value="1"/>
</dbReference>
<organism evidence="1 2">
    <name type="scientific">Laceyella putida</name>
    <dbReference type="NCBI Taxonomy" id="110101"/>
    <lineage>
        <taxon>Bacteria</taxon>
        <taxon>Bacillati</taxon>
        <taxon>Bacillota</taxon>
        <taxon>Bacilli</taxon>
        <taxon>Bacillales</taxon>
        <taxon>Thermoactinomycetaceae</taxon>
        <taxon>Laceyella</taxon>
    </lineage>
</organism>
<accession>A0ABW2RK95</accession>
<protein>
    <submittedName>
        <fullName evidence="1">AAA family ATPase</fullName>
    </submittedName>
</protein>
<reference evidence="2" key="1">
    <citation type="journal article" date="2019" name="Int. J. Syst. Evol. Microbiol.">
        <title>The Global Catalogue of Microorganisms (GCM) 10K type strain sequencing project: providing services to taxonomists for standard genome sequencing and annotation.</title>
        <authorList>
            <consortium name="The Broad Institute Genomics Platform"/>
            <consortium name="The Broad Institute Genome Sequencing Center for Infectious Disease"/>
            <person name="Wu L."/>
            <person name="Ma J."/>
        </authorList>
    </citation>
    <scope>NUCLEOTIDE SEQUENCE [LARGE SCALE GENOMIC DNA]</scope>
    <source>
        <strain evidence="2">CGMCC 1.12942</strain>
    </source>
</reference>
<keyword evidence="2" id="KW-1185">Reference proteome</keyword>
<dbReference type="Pfam" id="PF13671">
    <property type="entry name" value="AAA_33"/>
    <property type="match status" value="1"/>
</dbReference>
<sequence length="152" mass="17378">MYDDTRCEVILMSGLPGAGKDTWISQTHPDLPVISLDQIRREHGISPTANQGEVIQIAKEQAKVLLRQRQSFIWNATNLTRHLRDPLIDLFAAYGARITIVYMDAPLDLLLSRNRKRKHEVPEAVIRKLVRKLEVPTLTEAHHVEWITAKQA</sequence>
<dbReference type="InterPro" id="IPR017101">
    <property type="entry name" value="P-loop_ATP/GTP-bd_All4644_prd"/>
</dbReference>
<dbReference type="SUPFAM" id="SSF52540">
    <property type="entry name" value="P-loop containing nucleoside triphosphate hydrolases"/>
    <property type="match status" value="1"/>
</dbReference>